<proteinExistence type="predicted"/>
<name>A0A939FDT9_9ACTN</name>
<feature type="signal peptide" evidence="1">
    <location>
        <begin position="1"/>
        <end position="27"/>
    </location>
</feature>
<evidence type="ECO:0000256" key="1">
    <source>
        <dbReference type="SAM" id="SignalP"/>
    </source>
</evidence>
<reference evidence="2" key="1">
    <citation type="submission" date="2021-03" db="EMBL/GenBank/DDBJ databases">
        <title>Streptomyces poriferae sp. nov., a novel marine sponge-derived Actinobacteria species with anti-MRSA activity.</title>
        <authorList>
            <person name="Sandoval-Powers M."/>
            <person name="Kralova S."/>
            <person name="Nguyen G.-S."/>
            <person name="Fawwal D."/>
            <person name="Degnes K."/>
            <person name="Klinkenberg G."/>
            <person name="Sletta H."/>
            <person name="Wentzel A."/>
            <person name="Liles M.R."/>
        </authorList>
    </citation>
    <scope>NUCLEOTIDE SEQUENCE</scope>
    <source>
        <strain evidence="2">DSM 41794</strain>
    </source>
</reference>
<sequence>MHRSAPRHRLVTRLLACAAVPVMLVVAGCSSDSGSGSKKSSATPSASASASPSVAVAAFAKLPPDACKTISAKTVEDLIPNVKSKAGTADKSSDISIRSGCNWNGLKSNGTKGSDYRWLGVSYQRYVSDATLGSGAKRATEQYAKEVAKAQATAGAKSVKSAATTGIGNQATTVTYTLRKTDADFTYATVVVRTENVVLTVDYNGAGYEGAKSPSVADVTKGAQTAAKEAVAAVATANK</sequence>
<dbReference type="PROSITE" id="PS51257">
    <property type="entry name" value="PROKAR_LIPOPROTEIN"/>
    <property type="match status" value="1"/>
</dbReference>
<accession>A0A939FDT9</accession>
<keyword evidence="1" id="KW-0732">Signal</keyword>
<organism evidence="2 3">
    <name type="scientific">Streptomyces beijiangensis</name>
    <dbReference type="NCBI Taxonomy" id="163361"/>
    <lineage>
        <taxon>Bacteria</taxon>
        <taxon>Bacillati</taxon>
        <taxon>Actinomycetota</taxon>
        <taxon>Actinomycetes</taxon>
        <taxon>Kitasatosporales</taxon>
        <taxon>Streptomycetaceae</taxon>
        <taxon>Streptomyces</taxon>
    </lineage>
</organism>
<gene>
    <name evidence="2" type="ORF">J0695_34325</name>
</gene>
<protein>
    <submittedName>
        <fullName evidence="2">DUF3558 domain-containing protein</fullName>
    </submittedName>
</protein>
<dbReference type="EMBL" id="JAFLRJ010000453">
    <property type="protein sequence ID" value="MBO0516808.1"/>
    <property type="molecule type" value="Genomic_DNA"/>
</dbReference>
<feature type="chain" id="PRO_5039482582" evidence="1">
    <location>
        <begin position="28"/>
        <end position="239"/>
    </location>
</feature>
<dbReference type="AlphaFoldDB" id="A0A939FDT9"/>
<evidence type="ECO:0000313" key="3">
    <source>
        <dbReference type="Proteomes" id="UP000664167"/>
    </source>
</evidence>
<dbReference type="RefSeq" id="WP_206968683.1">
    <property type="nucleotide sequence ID" value="NZ_BAAAJJ010000002.1"/>
</dbReference>
<keyword evidence="3" id="KW-1185">Reference proteome</keyword>
<dbReference type="Proteomes" id="UP000664167">
    <property type="component" value="Unassembled WGS sequence"/>
</dbReference>
<evidence type="ECO:0000313" key="2">
    <source>
        <dbReference type="EMBL" id="MBO0516808.1"/>
    </source>
</evidence>
<comment type="caution">
    <text evidence="2">The sequence shown here is derived from an EMBL/GenBank/DDBJ whole genome shotgun (WGS) entry which is preliminary data.</text>
</comment>